<keyword evidence="2" id="KW-1185">Reference proteome</keyword>
<comment type="caution">
    <text evidence="1">The sequence shown here is derived from an EMBL/GenBank/DDBJ whole genome shotgun (WGS) entry which is preliminary data.</text>
</comment>
<name>A0ABT9SVJ5_9GAMM</name>
<evidence type="ECO:0000313" key="1">
    <source>
        <dbReference type="EMBL" id="MDQ0009015.1"/>
    </source>
</evidence>
<gene>
    <name evidence="1" type="ORF">J2T07_001192</name>
</gene>
<organism evidence="1 2">
    <name type="scientific">Luteibacter jiangsuensis</name>
    <dbReference type="NCBI Taxonomy" id="637577"/>
    <lineage>
        <taxon>Bacteria</taxon>
        <taxon>Pseudomonadati</taxon>
        <taxon>Pseudomonadota</taxon>
        <taxon>Gammaproteobacteria</taxon>
        <taxon>Lysobacterales</taxon>
        <taxon>Rhodanobacteraceae</taxon>
        <taxon>Luteibacter</taxon>
    </lineage>
</organism>
<reference evidence="1 2" key="1">
    <citation type="submission" date="2023-07" db="EMBL/GenBank/DDBJ databases">
        <title>Sorghum-associated microbial communities from plants grown in Nebraska, USA.</title>
        <authorList>
            <person name="Schachtman D."/>
        </authorList>
    </citation>
    <scope>NUCLEOTIDE SEQUENCE [LARGE SCALE GENOMIC DNA]</scope>
    <source>
        <strain evidence="1 2">CC60</strain>
    </source>
</reference>
<dbReference type="EMBL" id="JAUSSK010000002">
    <property type="protein sequence ID" value="MDQ0009015.1"/>
    <property type="molecule type" value="Genomic_DNA"/>
</dbReference>
<dbReference type="Proteomes" id="UP001237737">
    <property type="component" value="Unassembled WGS sequence"/>
</dbReference>
<sequence length="97" mass="11159">MAVLLAVLRACLELGKPLFQGFQPFTRTSQNLALNVEFFAGYEIEAAKSLRQNVFEVGLHVLTRLRQPWRNQRCQPLCELIDTLHIHLAHLDVVDEF</sequence>
<proteinExistence type="predicted"/>
<evidence type="ECO:0000313" key="2">
    <source>
        <dbReference type="Proteomes" id="UP001237737"/>
    </source>
</evidence>
<accession>A0ABT9SVJ5</accession>
<protein>
    <submittedName>
        <fullName evidence="1">Uncharacterized protein</fullName>
    </submittedName>
</protein>